<accession>A0AAV9S749</accession>
<gene>
    <name evidence="1" type="ORF">CRENBAI_013284</name>
</gene>
<keyword evidence="2" id="KW-1185">Reference proteome</keyword>
<feature type="non-terminal residue" evidence="1">
    <location>
        <position position="138"/>
    </location>
</feature>
<evidence type="ECO:0000313" key="1">
    <source>
        <dbReference type="EMBL" id="KAK5617101.1"/>
    </source>
</evidence>
<name>A0AAV9S749_9TELE</name>
<reference evidence="1 2" key="1">
    <citation type="submission" date="2021-06" db="EMBL/GenBank/DDBJ databases">
        <authorList>
            <person name="Palmer J.M."/>
        </authorList>
    </citation>
    <scope>NUCLEOTIDE SEQUENCE [LARGE SCALE GENOMIC DNA]</scope>
    <source>
        <strain evidence="1 2">MEX-2019</strain>
        <tissue evidence="1">Muscle</tissue>
    </source>
</reference>
<organism evidence="1 2">
    <name type="scientific">Crenichthys baileyi</name>
    <name type="common">White River springfish</name>
    <dbReference type="NCBI Taxonomy" id="28760"/>
    <lineage>
        <taxon>Eukaryota</taxon>
        <taxon>Metazoa</taxon>
        <taxon>Chordata</taxon>
        <taxon>Craniata</taxon>
        <taxon>Vertebrata</taxon>
        <taxon>Euteleostomi</taxon>
        <taxon>Actinopterygii</taxon>
        <taxon>Neopterygii</taxon>
        <taxon>Teleostei</taxon>
        <taxon>Neoteleostei</taxon>
        <taxon>Acanthomorphata</taxon>
        <taxon>Ovalentaria</taxon>
        <taxon>Atherinomorphae</taxon>
        <taxon>Cyprinodontiformes</taxon>
        <taxon>Goodeidae</taxon>
        <taxon>Crenichthys</taxon>
    </lineage>
</organism>
<proteinExistence type="predicted"/>
<sequence length="138" mass="15245">MCEDEAKSSTLEILTPPCWFNLYAPSSPYGRCCEYQPRKELRRPAEQKVKGVPPLLQRGPTERCGGVASILTDKKKKRVRVCKGNCSRGARVDGENARATDLISEAGVGGFTCFVLRGQKIGCHPLLAWLNLHPTTQE</sequence>
<dbReference type="AlphaFoldDB" id="A0AAV9S749"/>
<dbReference type="Proteomes" id="UP001311232">
    <property type="component" value="Unassembled WGS sequence"/>
</dbReference>
<dbReference type="EMBL" id="JAHHUM010000834">
    <property type="protein sequence ID" value="KAK5617101.1"/>
    <property type="molecule type" value="Genomic_DNA"/>
</dbReference>
<evidence type="ECO:0000313" key="2">
    <source>
        <dbReference type="Proteomes" id="UP001311232"/>
    </source>
</evidence>
<protein>
    <submittedName>
        <fullName evidence="1">Uncharacterized protein</fullName>
    </submittedName>
</protein>
<comment type="caution">
    <text evidence="1">The sequence shown here is derived from an EMBL/GenBank/DDBJ whole genome shotgun (WGS) entry which is preliminary data.</text>
</comment>